<sequence length="272" mass="30208">MYPGNWEHYYDNDDDQYSDPESLQQPTYRYSSPQARPLTPEVRSRIGSDVPRSLVPGSGYGITGNRRRTGQEDRLRLGARRPSDPNPSSNSQPTSTLQFVDLGPNEATVVSSTSLEGEDYVSWNSYRTLDLTSMTAQATSDQTDLTRPATPARRYSDEVNEIGDLARGYVPTSDSSRILESSHYSRTPTLVGGRSSLTNEVGYIDSGNRSTFTPSPVSSYQVSDWGDDDTLDRPTYSPSIVSIYSVSDLSDSDREYQSRFTLPPTSRRGSSY</sequence>
<comment type="caution">
    <text evidence="1">The sequence shown here is derived from an EMBL/GenBank/DDBJ whole genome shotgun (WGS) entry which is preliminary data.</text>
</comment>
<evidence type="ECO:0000313" key="1">
    <source>
        <dbReference type="EMBL" id="KAI4868520.1"/>
    </source>
</evidence>
<dbReference type="EMBL" id="MU393437">
    <property type="protein sequence ID" value="KAI4868520.1"/>
    <property type="molecule type" value="Genomic_DNA"/>
</dbReference>
<protein>
    <submittedName>
        <fullName evidence="1">Uncharacterized protein</fullName>
    </submittedName>
</protein>
<evidence type="ECO:0000313" key="2">
    <source>
        <dbReference type="Proteomes" id="UP001497700"/>
    </source>
</evidence>
<accession>A0ACB9ZCK8</accession>
<dbReference type="Proteomes" id="UP001497700">
    <property type="component" value="Unassembled WGS sequence"/>
</dbReference>
<reference evidence="1 2" key="1">
    <citation type="journal article" date="2022" name="New Phytol.">
        <title>Ecological generalism drives hyperdiversity of secondary metabolite gene clusters in xylarialean endophytes.</title>
        <authorList>
            <person name="Franco M.E.E."/>
            <person name="Wisecaver J.H."/>
            <person name="Arnold A.E."/>
            <person name="Ju Y.M."/>
            <person name="Slot J.C."/>
            <person name="Ahrendt S."/>
            <person name="Moore L.P."/>
            <person name="Eastman K.E."/>
            <person name="Scott K."/>
            <person name="Konkel Z."/>
            <person name="Mondo S.J."/>
            <person name="Kuo A."/>
            <person name="Hayes R.D."/>
            <person name="Haridas S."/>
            <person name="Andreopoulos B."/>
            <person name="Riley R."/>
            <person name="LaButti K."/>
            <person name="Pangilinan J."/>
            <person name="Lipzen A."/>
            <person name="Amirebrahimi M."/>
            <person name="Yan J."/>
            <person name="Adam C."/>
            <person name="Keymanesh K."/>
            <person name="Ng V."/>
            <person name="Louie K."/>
            <person name="Northen T."/>
            <person name="Drula E."/>
            <person name="Henrissat B."/>
            <person name="Hsieh H.M."/>
            <person name="Youens-Clark K."/>
            <person name="Lutzoni F."/>
            <person name="Miadlikowska J."/>
            <person name="Eastwood D.C."/>
            <person name="Hamelin R.C."/>
            <person name="Grigoriev I.V."/>
            <person name="U'Ren J.M."/>
        </authorList>
    </citation>
    <scope>NUCLEOTIDE SEQUENCE [LARGE SCALE GENOMIC DNA]</scope>
    <source>
        <strain evidence="1 2">CBS 119005</strain>
    </source>
</reference>
<gene>
    <name evidence="1" type="ORF">F4820DRAFT_409571</name>
</gene>
<organism evidence="1 2">
    <name type="scientific">Hypoxylon rubiginosum</name>
    <dbReference type="NCBI Taxonomy" id="110542"/>
    <lineage>
        <taxon>Eukaryota</taxon>
        <taxon>Fungi</taxon>
        <taxon>Dikarya</taxon>
        <taxon>Ascomycota</taxon>
        <taxon>Pezizomycotina</taxon>
        <taxon>Sordariomycetes</taxon>
        <taxon>Xylariomycetidae</taxon>
        <taxon>Xylariales</taxon>
        <taxon>Hypoxylaceae</taxon>
        <taxon>Hypoxylon</taxon>
    </lineage>
</organism>
<proteinExistence type="predicted"/>
<keyword evidence="2" id="KW-1185">Reference proteome</keyword>
<name>A0ACB9ZCK8_9PEZI</name>